<feature type="coiled-coil region" evidence="2">
    <location>
        <begin position="153"/>
        <end position="180"/>
    </location>
</feature>
<comment type="caution">
    <text evidence="5">The sequence shown here is derived from an EMBL/GenBank/DDBJ whole genome shotgun (WGS) entry which is preliminary data.</text>
</comment>
<feature type="signal peptide" evidence="3">
    <location>
        <begin position="1"/>
        <end position="19"/>
    </location>
</feature>
<dbReference type="Gene3D" id="2.70.70.10">
    <property type="entry name" value="Glucose Permease (Domain IIA)"/>
    <property type="match status" value="1"/>
</dbReference>
<dbReference type="Gene3D" id="6.10.250.3150">
    <property type="match status" value="1"/>
</dbReference>
<name>A0A9D1GG63_9BACT</name>
<accession>A0A9D1GG63</accession>
<organism evidence="5 6">
    <name type="scientific">Candidatus Caccoplasma intestinavium</name>
    <dbReference type="NCBI Taxonomy" id="2840716"/>
    <lineage>
        <taxon>Bacteria</taxon>
        <taxon>Pseudomonadati</taxon>
        <taxon>Bacteroidota</taxon>
        <taxon>Bacteroidia</taxon>
        <taxon>Bacteroidales</taxon>
        <taxon>Bacteroidaceae</taxon>
        <taxon>Bacteroidaceae incertae sedis</taxon>
        <taxon>Candidatus Caccoplasma</taxon>
    </lineage>
</organism>
<dbReference type="Pfam" id="PF01551">
    <property type="entry name" value="Peptidase_M23"/>
    <property type="match status" value="1"/>
</dbReference>
<feature type="domain" description="M23ase beta-sheet core" evidence="4">
    <location>
        <begin position="315"/>
        <end position="408"/>
    </location>
</feature>
<dbReference type="PANTHER" id="PTHR21666">
    <property type="entry name" value="PEPTIDASE-RELATED"/>
    <property type="match status" value="1"/>
</dbReference>
<reference evidence="5" key="1">
    <citation type="submission" date="2020-10" db="EMBL/GenBank/DDBJ databases">
        <authorList>
            <person name="Gilroy R."/>
        </authorList>
    </citation>
    <scope>NUCLEOTIDE SEQUENCE</scope>
    <source>
        <strain evidence="5">21143</strain>
    </source>
</reference>
<sequence length="414" mass="47408">MRHLFFLFALLFCAGLSPAQNSKKVQSLKKQQTTALQNIKSTNRQIDKTQKTQLQALHRLEALSTEIAHINDSIRVLNAEIAEISAQEKKLTADIAELERTLGIKKESYAKAVRSMSVRRDNRYDALMFVLSASSLEQAYRRFRYLQEFSAWRKQEAKEIVQQRDDLNRQRTELLRIRKEQGLVLALRTAASEQLIRQQREQRTLVAGLRKKERALKQELKKQQQQADALGRRIQQVIEEEARKAAAAAAAKKKNATQKSTAPSGYLMSKDEEQLSRNFAQNRGKLPTPLSGRYRIIAHFGTQQHPDLKYVKINNQGIDLQTQPGTRARSVFDGVVTSIFVMPGYNTSVIVRHGNYLTIYSNLSTIYVKTGDKVKTGQELGVIYSDPEEDNRTVLHFQIRKETTKLDPELWLKK</sequence>
<evidence type="ECO:0000256" key="3">
    <source>
        <dbReference type="SAM" id="SignalP"/>
    </source>
</evidence>
<feature type="chain" id="PRO_5038427520" evidence="3">
    <location>
        <begin position="20"/>
        <end position="414"/>
    </location>
</feature>
<dbReference type="InterPro" id="IPR050570">
    <property type="entry name" value="Cell_wall_metabolism_enzyme"/>
</dbReference>
<feature type="coiled-coil region" evidence="2">
    <location>
        <begin position="206"/>
        <end position="259"/>
    </location>
</feature>
<dbReference type="InterPro" id="IPR011055">
    <property type="entry name" value="Dup_hybrid_motif"/>
</dbReference>
<dbReference type="EMBL" id="DVKT01000060">
    <property type="protein sequence ID" value="HIT39922.1"/>
    <property type="molecule type" value="Genomic_DNA"/>
</dbReference>
<keyword evidence="1 3" id="KW-0732">Signal</keyword>
<reference evidence="5" key="2">
    <citation type="journal article" date="2021" name="PeerJ">
        <title>Extensive microbial diversity within the chicken gut microbiome revealed by metagenomics and culture.</title>
        <authorList>
            <person name="Gilroy R."/>
            <person name="Ravi A."/>
            <person name="Getino M."/>
            <person name="Pursley I."/>
            <person name="Horton D.L."/>
            <person name="Alikhan N.F."/>
            <person name="Baker D."/>
            <person name="Gharbi K."/>
            <person name="Hall N."/>
            <person name="Watson M."/>
            <person name="Adriaenssens E.M."/>
            <person name="Foster-Nyarko E."/>
            <person name="Jarju S."/>
            <person name="Secka A."/>
            <person name="Antonio M."/>
            <person name="Oren A."/>
            <person name="Chaudhuri R.R."/>
            <person name="La Ragione R."/>
            <person name="Hildebrand F."/>
            <person name="Pallen M.J."/>
        </authorList>
    </citation>
    <scope>NUCLEOTIDE SEQUENCE</scope>
    <source>
        <strain evidence="5">21143</strain>
    </source>
</reference>
<feature type="coiled-coil region" evidence="2">
    <location>
        <begin position="60"/>
        <end position="101"/>
    </location>
</feature>
<dbReference type="Proteomes" id="UP000886722">
    <property type="component" value="Unassembled WGS sequence"/>
</dbReference>
<protein>
    <submittedName>
        <fullName evidence="5">Peptidoglycan DD-metalloendopeptidase family protein</fullName>
    </submittedName>
</protein>
<evidence type="ECO:0000256" key="2">
    <source>
        <dbReference type="SAM" id="Coils"/>
    </source>
</evidence>
<evidence type="ECO:0000256" key="1">
    <source>
        <dbReference type="ARBA" id="ARBA00022729"/>
    </source>
</evidence>
<dbReference type="InterPro" id="IPR016047">
    <property type="entry name" value="M23ase_b-sheet_dom"/>
</dbReference>
<evidence type="ECO:0000259" key="4">
    <source>
        <dbReference type="Pfam" id="PF01551"/>
    </source>
</evidence>
<dbReference type="AlphaFoldDB" id="A0A9D1GG63"/>
<keyword evidence="2" id="KW-0175">Coiled coil</keyword>
<evidence type="ECO:0000313" key="6">
    <source>
        <dbReference type="Proteomes" id="UP000886722"/>
    </source>
</evidence>
<proteinExistence type="predicted"/>
<dbReference type="GO" id="GO:0004222">
    <property type="term" value="F:metalloendopeptidase activity"/>
    <property type="evidence" value="ECO:0007669"/>
    <property type="project" value="TreeGrafter"/>
</dbReference>
<dbReference type="CDD" id="cd12797">
    <property type="entry name" value="M23_peptidase"/>
    <property type="match status" value="1"/>
</dbReference>
<evidence type="ECO:0000313" key="5">
    <source>
        <dbReference type="EMBL" id="HIT39922.1"/>
    </source>
</evidence>
<gene>
    <name evidence="5" type="ORF">IAD06_07810</name>
</gene>
<dbReference type="PANTHER" id="PTHR21666:SF289">
    <property type="entry name" value="L-ALA--D-GLU ENDOPEPTIDASE"/>
    <property type="match status" value="1"/>
</dbReference>
<dbReference type="SUPFAM" id="SSF51261">
    <property type="entry name" value="Duplicated hybrid motif"/>
    <property type="match status" value="1"/>
</dbReference>